<sequence>VKWMDESFTQSNNLPNPDTNSLRYGFDGKPIQPGSDHPSHSALYHHGVEPDQPGYTLTEIGQLMRSTVPGQRAINMDLLNNICRRTIEQFGRSSFTNEFLPKHLMS</sequence>
<feature type="non-terminal residue" evidence="3">
    <location>
        <position position="106"/>
    </location>
</feature>
<gene>
    <name evidence="3" type="ORF">AKO1_005206</name>
</gene>
<reference evidence="3 4" key="1">
    <citation type="submission" date="2024-03" db="EMBL/GenBank/DDBJ databases">
        <title>The Acrasis kona genome and developmental transcriptomes reveal deep origins of eukaryotic multicellular pathways.</title>
        <authorList>
            <person name="Sheikh S."/>
            <person name="Fu C.-J."/>
            <person name="Brown M.W."/>
            <person name="Baldauf S.L."/>
        </authorList>
    </citation>
    <scope>NUCLEOTIDE SEQUENCE [LARGE SCALE GENOMIC DNA]</scope>
    <source>
        <strain evidence="3 4">ATCC MYA-3509</strain>
    </source>
</reference>
<organism evidence="3 4">
    <name type="scientific">Acrasis kona</name>
    <dbReference type="NCBI Taxonomy" id="1008807"/>
    <lineage>
        <taxon>Eukaryota</taxon>
        <taxon>Discoba</taxon>
        <taxon>Heterolobosea</taxon>
        <taxon>Tetramitia</taxon>
        <taxon>Eutetramitia</taxon>
        <taxon>Acrasidae</taxon>
        <taxon>Acrasis</taxon>
    </lineage>
</organism>
<dbReference type="InterPro" id="IPR013929">
    <property type="entry name" value="RPAP1_C"/>
</dbReference>
<keyword evidence="4" id="KW-1185">Reference proteome</keyword>
<dbReference type="Pfam" id="PF08620">
    <property type="entry name" value="RPAP1_C"/>
    <property type="match status" value="1"/>
</dbReference>
<comment type="caution">
    <text evidence="3">The sequence shown here is derived from an EMBL/GenBank/DDBJ whole genome shotgun (WGS) entry which is preliminary data.</text>
</comment>
<dbReference type="Proteomes" id="UP001431209">
    <property type="component" value="Unassembled WGS sequence"/>
</dbReference>
<proteinExistence type="predicted"/>
<feature type="region of interest" description="Disordered" evidence="1">
    <location>
        <begin position="1"/>
        <end position="41"/>
    </location>
</feature>
<dbReference type="GO" id="GO:0006366">
    <property type="term" value="P:transcription by RNA polymerase II"/>
    <property type="evidence" value="ECO:0007669"/>
    <property type="project" value="InterPro"/>
</dbReference>
<dbReference type="PANTHER" id="PTHR21483:SF18">
    <property type="entry name" value="RNA POLYMERASE II-ASSOCIATED PROTEIN 1"/>
    <property type="match status" value="1"/>
</dbReference>
<feature type="compositionally biased region" description="Polar residues" evidence="1">
    <location>
        <begin position="7"/>
        <end position="22"/>
    </location>
</feature>
<evidence type="ECO:0000313" key="4">
    <source>
        <dbReference type="Proteomes" id="UP001431209"/>
    </source>
</evidence>
<evidence type="ECO:0000313" key="3">
    <source>
        <dbReference type="EMBL" id="KAL0484402.1"/>
    </source>
</evidence>
<dbReference type="PANTHER" id="PTHR21483">
    <property type="entry name" value="RNA POLYMERASE II-ASSOCIATED PROTEIN 1"/>
    <property type="match status" value="1"/>
</dbReference>
<dbReference type="AlphaFoldDB" id="A0AAW2Z6V3"/>
<name>A0AAW2Z6V3_9EUKA</name>
<evidence type="ECO:0000259" key="2">
    <source>
        <dbReference type="Pfam" id="PF08620"/>
    </source>
</evidence>
<accession>A0AAW2Z6V3</accession>
<dbReference type="InterPro" id="IPR039913">
    <property type="entry name" value="RPAP1/Rba50"/>
</dbReference>
<dbReference type="EMBL" id="JAOPGA020001039">
    <property type="protein sequence ID" value="KAL0484402.1"/>
    <property type="molecule type" value="Genomic_DNA"/>
</dbReference>
<protein>
    <recommendedName>
        <fullName evidence="2">RPAP1 C-terminal domain-containing protein</fullName>
    </recommendedName>
</protein>
<feature type="domain" description="RPAP1 C-terminal" evidence="2">
    <location>
        <begin position="21"/>
        <end position="85"/>
    </location>
</feature>
<feature type="non-terminal residue" evidence="3">
    <location>
        <position position="1"/>
    </location>
</feature>
<evidence type="ECO:0000256" key="1">
    <source>
        <dbReference type="SAM" id="MobiDB-lite"/>
    </source>
</evidence>